<keyword evidence="3" id="KW-1185">Reference proteome</keyword>
<evidence type="ECO:0000256" key="1">
    <source>
        <dbReference type="SAM" id="SignalP"/>
    </source>
</evidence>
<dbReference type="Proteomes" id="UP001459204">
    <property type="component" value="Unassembled WGS sequence"/>
</dbReference>
<dbReference type="EMBL" id="JBBWWT010000002">
    <property type="protein sequence ID" value="MEL1263678.1"/>
    <property type="molecule type" value="Genomic_DNA"/>
</dbReference>
<comment type="caution">
    <text evidence="2">The sequence shown here is derived from an EMBL/GenBank/DDBJ whole genome shotgun (WGS) entry which is preliminary data.</text>
</comment>
<accession>A0ABU9IXJ1</accession>
<name>A0ABU9IXJ1_9GAMM</name>
<sequence>MKRTALILALSLTATIPFSAMAHKAWLQPSQTVIAGNNPWITVDAAVSNDLFYFNHVPLRTEGLTITAPDGSKAEAQNLSTGKYRTVFDVELKQQGTYRIATVNSGLSGSWEEDGKPKRWRGTPATFATEVPKDAKNLQISQSIGRVETFVTNGSPNDTALKTTGEGLELVPVTHPNDLFAGEEAKFRLLVDGQPAAGLEFEITRGGTRYRNAQEEIKVTTGANGEFSVTWPEAGMYWLETSTQDDKTSLPQARQRRLSYVATLEVLPQ</sequence>
<evidence type="ECO:0000313" key="2">
    <source>
        <dbReference type="EMBL" id="MEL1263678.1"/>
    </source>
</evidence>
<protein>
    <submittedName>
        <fullName evidence="2">DUF4198 domain-containing protein</fullName>
    </submittedName>
</protein>
<gene>
    <name evidence="2" type="ORF">AAD027_04720</name>
</gene>
<reference evidence="2 3" key="1">
    <citation type="submission" date="2024-04" db="EMBL/GenBank/DDBJ databases">
        <title>Draft genome sequence of Pseudoxanthomonas putridarboris WD12.</title>
        <authorList>
            <person name="Oh J."/>
        </authorList>
    </citation>
    <scope>NUCLEOTIDE SEQUENCE [LARGE SCALE GENOMIC DNA]</scope>
    <source>
        <strain evidence="2 3">WD12</strain>
    </source>
</reference>
<evidence type="ECO:0000313" key="3">
    <source>
        <dbReference type="Proteomes" id="UP001459204"/>
    </source>
</evidence>
<dbReference type="InterPro" id="IPR019613">
    <property type="entry name" value="DUF4198"/>
</dbReference>
<dbReference type="RefSeq" id="WP_341724868.1">
    <property type="nucleotide sequence ID" value="NZ_JBBWWT010000002.1"/>
</dbReference>
<feature type="chain" id="PRO_5046670225" evidence="1">
    <location>
        <begin position="23"/>
        <end position="269"/>
    </location>
</feature>
<organism evidence="2 3">
    <name type="scientific">Pseudoxanthomonas putridarboris</name>
    <dbReference type="NCBI Taxonomy" id="752605"/>
    <lineage>
        <taxon>Bacteria</taxon>
        <taxon>Pseudomonadati</taxon>
        <taxon>Pseudomonadota</taxon>
        <taxon>Gammaproteobacteria</taxon>
        <taxon>Lysobacterales</taxon>
        <taxon>Lysobacteraceae</taxon>
        <taxon>Pseudoxanthomonas</taxon>
    </lineage>
</organism>
<keyword evidence="1" id="KW-0732">Signal</keyword>
<dbReference type="Pfam" id="PF10670">
    <property type="entry name" value="DUF4198"/>
    <property type="match status" value="1"/>
</dbReference>
<feature type="signal peptide" evidence="1">
    <location>
        <begin position="1"/>
        <end position="22"/>
    </location>
</feature>
<proteinExistence type="predicted"/>